<proteinExistence type="predicted"/>
<sequence length="115" mass="12062">MTVIDPNSHTPPSKSSTKQSGVVPMAVTIGLCIASIVLSGAGYVFRLAFGDAPAEVLRHAAVVMPAFIIGIPVLIWLGAMLLNKMGKAHIHPRNALTLGWLLSTVALLSIMGVYS</sequence>
<keyword evidence="1" id="KW-0472">Membrane</keyword>
<gene>
    <name evidence="2" type="ORF">B0681_01935</name>
</gene>
<evidence type="ECO:0000256" key="1">
    <source>
        <dbReference type="SAM" id="Phobius"/>
    </source>
</evidence>
<feature type="transmembrane region" description="Helical" evidence="1">
    <location>
        <begin position="94"/>
        <end position="114"/>
    </location>
</feature>
<keyword evidence="1" id="KW-1133">Transmembrane helix</keyword>
<comment type="caution">
    <text evidence="2">The sequence shown here is derived from an EMBL/GenBank/DDBJ whole genome shotgun (WGS) entry which is preliminary data.</text>
</comment>
<dbReference type="Proteomes" id="UP000190683">
    <property type="component" value="Unassembled WGS sequence"/>
</dbReference>
<protein>
    <submittedName>
        <fullName evidence="2">Uncharacterized protein</fullName>
    </submittedName>
</protein>
<dbReference type="EMBL" id="MUYV01000001">
    <property type="protein sequence ID" value="OOS26650.1"/>
    <property type="molecule type" value="Genomic_DNA"/>
</dbReference>
<reference evidence="2 3" key="1">
    <citation type="submission" date="2017-02" db="EMBL/GenBank/DDBJ databases">
        <title>Draft genome sequence of Moraxella porci CCUG 54912T type strain.</title>
        <authorList>
            <person name="Salva-Serra F."/>
            <person name="Engstrom-Jakobsson H."/>
            <person name="Thorell K."/>
            <person name="Jaen-Luchoro D."/>
            <person name="Gonzales-Siles L."/>
            <person name="Karlsson R."/>
            <person name="Yazdan S."/>
            <person name="Boulund F."/>
            <person name="Johnning A."/>
            <person name="Engstrand L."/>
            <person name="Kristiansson E."/>
            <person name="Moore E."/>
        </authorList>
    </citation>
    <scope>NUCLEOTIDE SEQUENCE [LARGE SCALE GENOMIC DNA]</scope>
    <source>
        <strain evidence="2 3">CCUG 54912</strain>
    </source>
</reference>
<name>A0A1T0CWB1_9GAMM</name>
<dbReference type="AlphaFoldDB" id="A0A1T0CWB1"/>
<feature type="transmembrane region" description="Helical" evidence="1">
    <location>
        <begin position="57"/>
        <end position="82"/>
    </location>
</feature>
<dbReference type="RefSeq" id="WP_078317044.1">
    <property type="nucleotide sequence ID" value="NZ_MUYV01000001.1"/>
</dbReference>
<evidence type="ECO:0000313" key="2">
    <source>
        <dbReference type="EMBL" id="OOS26650.1"/>
    </source>
</evidence>
<organism evidence="2 3">
    <name type="scientific">Moraxella porci DSM 25326</name>
    <dbReference type="NCBI Taxonomy" id="573983"/>
    <lineage>
        <taxon>Bacteria</taxon>
        <taxon>Pseudomonadati</taxon>
        <taxon>Pseudomonadota</taxon>
        <taxon>Gammaproteobacteria</taxon>
        <taxon>Moraxellales</taxon>
        <taxon>Moraxellaceae</taxon>
        <taxon>Moraxella</taxon>
    </lineage>
</organism>
<feature type="transmembrane region" description="Helical" evidence="1">
    <location>
        <begin position="21"/>
        <end position="45"/>
    </location>
</feature>
<accession>A0A1T0CWB1</accession>
<keyword evidence="3" id="KW-1185">Reference proteome</keyword>
<evidence type="ECO:0000313" key="3">
    <source>
        <dbReference type="Proteomes" id="UP000190683"/>
    </source>
</evidence>
<dbReference type="STRING" id="573983.B0681_01935"/>
<keyword evidence="1" id="KW-0812">Transmembrane</keyword>